<feature type="region of interest" description="Disordered" evidence="1">
    <location>
        <begin position="1"/>
        <end position="25"/>
    </location>
</feature>
<sequence>MEKQGGQILSSSRDSDFSFGKTRRTNPLLPGVVAFFLRKNKEDIDGISE</sequence>
<protein>
    <submittedName>
        <fullName evidence="2">Uncharacterized protein</fullName>
    </submittedName>
</protein>
<keyword evidence="3" id="KW-1185">Reference proteome</keyword>
<dbReference type="Proteomes" id="UP000628463">
    <property type="component" value="Unassembled WGS sequence"/>
</dbReference>
<evidence type="ECO:0000313" key="3">
    <source>
        <dbReference type="Proteomes" id="UP000628463"/>
    </source>
</evidence>
<comment type="caution">
    <text evidence="2">The sequence shown here is derived from an EMBL/GenBank/DDBJ whole genome shotgun (WGS) entry which is preliminary data.</text>
</comment>
<reference evidence="2 3" key="1">
    <citation type="submission" date="2020-08" db="EMBL/GenBank/DDBJ databases">
        <title>Genome public.</title>
        <authorList>
            <person name="Liu C."/>
            <person name="Sun Q."/>
        </authorList>
    </citation>
    <scope>NUCLEOTIDE SEQUENCE [LARGE SCALE GENOMIC DNA]</scope>
    <source>
        <strain evidence="2 3">NSJ-43</strain>
    </source>
</reference>
<dbReference type="RefSeq" id="WP_186837063.1">
    <property type="nucleotide sequence ID" value="NZ_JACOPD010000006.1"/>
</dbReference>
<dbReference type="EMBL" id="JACOPD010000006">
    <property type="protein sequence ID" value="MBC5681254.1"/>
    <property type="molecule type" value="Genomic_DNA"/>
</dbReference>
<evidence type="ECO:0000313" key="2">
    <source>
        <dbReference type="EMBL" id="MBC5681254.1"/>
    </source>
</evidence>
<accession>A0ABR7G1F3</accession>
<proteinExistence type="predicted"/>
<name>A0ABR7G1F3_9FIRM</name>
<organism evidence="2 3">
    <name type="scientific">Lachnospira hominis</name>
    <name type="common">ex Liu et al. 2021</name>
    <dbReference type="NCBI Taxonomy" id="2763051"/>
    <lineage>
        <taxon>Bacteria</taxon>
        <taxon>Bacillati</taxon>
        <taxon>Bacillota</taxon>
        <taxon>Clostridia</taxon>
        <taxon>Lachnospirales</taxon>
        <taxon>Lachnospiraceae</taxon>
        <taxon>Lachnospira</taxon>
    </lineage>
</organism>
<gene>
    <name evidence="2" type="ORF">H8S01_09800</name>
</gene>
<evidence type="ECO:0000256" key="1">
    <source>
        <dbReference type="SAM" id="MobiDB-lite"/>
    </source>
</evidence>